<evidence type="ECO:0000256" key="1">
    <source>
        <dbReference type="SAM" id="Phobius"/>
    </source>
</evidence>
<proteinExistence type="predicted"/>
<dbReference type="AlphaFoldDB" id="A0A8E2EQY2"/>
<feature type="transmembrane region" description="Helical" evidence="1">
    <location>
        <begin position="291"/>
        <end position="315"/>
    </location>
</feature>
<keyword evidence="1" id="KW-1133">Transmembrane helix</keyword>
<dbReference type="EMBL" id="KV750795">
    <property type="protein sequence ID" value="OCL03156.1"/>
    <property type="molecule type" value="Genomic_DNA"/>
</dbReference>
<sequence length="351" mass="37863">MADVKASRSERLKGSISTLIHKALEESSFTRIWFVGMAVVAFSLSLLMPIGCMSPATNTFALFSINPHVLAFRYNAMVKNMTNTHLYDEERLKDDLRALPDVYRFGISGVCKEFTGNKEVHCTNRFIHSLDIDAVIKQDIAKASLSNATATNLQLFWDLWAHNMTENTSASKAHRDSLIHAAAGLTVTSLVIGPIGLVVAIAAYLLSHSSRKTIAIGIALFDASLMVTAAALWTTASAQYAAAFETSLGGQTVSNQPVWNSTPQYPSSYGLLLFACAALAKLCVLPIFALLFLVVLPIMLVVVALISIWFAFLLMKCLSNCMDACPTTTTTTTYYGSAYGSGWGGDSGGDS</sequence>
<feature type="transmembrane region" description="Helical" evidence="1">
    <location>
        <begin position="32"/>
        <end position="51"/>
    </location>
</feature>
<protein>
    <submittedName>
        <fullName evidence="2">Uncharacterized protein</fullName>
    </submittedName>
</protein>
<keyword evidence="1" id="KW-0812">Transmembrane</keyword>
<keyword evidence="1" id="KW-0472">Membrane</keyword>
<dbReference type="OrthoDB" id="3556237at2759"/>
<gene>
    <name evidence="2" type="ORF">AOQ84DRAFT_381906</name>
</gene>
<evidence type="ECO:0000313" key="2">
    <source>
        <dbReference type="EMBL" id="OCL03156.1"/>
    </source>
</evidence>
<reference evidence="2 3" key="1">
    <citation type="journal article" date="2016" name="Nat. Commun.">
        <title>Ectomycorrhizal ecology is imprinted in the genome of the dominant symbiotic fungus Cenococcum geophilum.</title>
        <authorList>
            <consortium name="DOE Joint Genome Institute"/>
            <person name="Peter M."/>
            <person name="Kohler A."/>
            <person name="Ohm R.A."/>
            <person name="Kuo A."/>
            <person name="Krutzmann J."/>
            <person name="Morin E."/>
            <person name="Arend M."/>
            <person name="Barry K.W."/>
            <person name="Binder M."/>
            <person name="Choi C."/>
            <person name="Clum A."/>
            <person name="Copeland A."/>
            <person name="Grisel N."/>
            <person name="Haridas S."/>
            <person name="Kipfer T."/>
            <person name="LaButti K."/>
            <person name="Lindquist E."/>
            <person name="Lipzen A."/>
            <person name="Maire R."/>
            <person name="Meier B."/>
            <person name="Mihaltcheva S."/>
            <person name="Molinier V."/>
            <person name="Murat C."/>
            <person name="Poggeler S."/>
            <person name="Quandt C.A."/>
            <person name="Sperisen C."/>
            <person name="Tritt A."/>
            <person name="Tisserant E."/>
            <person name="Crous P.W."/>
            <person name="Henrissat B."/>
            <person name="Nehls U."/>
            <person name="Egli S."/>
            <person name="Spatafora J.W."/>
            <person name="Grigoriev I.V."/>
            <person name="Martin F.M."/>
        </authorList>
    </citation>
    <scope>NUCLEOTIDE SEQUENCE [LARGE SCALE GENOMIC DNA]</scope>
    <source>
        <strain evidence="2 3">CBS 207.34</strain>
    </source>
</reference>
<dbReference type="Proteomes" id="UP000250140">
    <property type="component" value="Unassembled WGS sequence"/>
</dbReference>
<evidence type="ECO:0000313" key="3">
    <source>
        <dbReference type="Proteomes" id="UP000250140"/>
    </source>
</evidence>
<feature type="transmembrane region" description="Helical" evidence="1">
    <location>
        <begin position="178"/>
        <end position="206"/>
    </location>
</feature>
<feature type="transmembrane region" description="Helical" evidence="1">
    <location>
        <begin position="213"/>
        <end position="233"/>
    </location>
</feature>
<keyword evidence="3" id="KW-1185">Reference proteome</keyword>
<organism evidence="2 3">
    <name type="scientific">Glonium stellatum</name>
    <dbReference type="NCBI Taxonomy" id="574774"/>
    <lineage>
        <taxon>Eukaryota</taxon>
        <taxon>Fungi</taxon>
        <taxon>Dikarya</taxon>
        <taxon>Ascomycota</taxon>
        <taxon>Pezizomycotina</taxon>
        <taxon>Dothideomycetes</taxon>
        <taxon>Pleosporomycetidae</taxon>
        <taxon>Gloniales</taxon>
        <taxon>Gloniaceae</taxon>
        <taxon>Glonium</taxon>
    </lineage>
</organism>
<accession>A0A8E2EQY2</accession>
<name>A0A8E2EQY2_9PEZI</name>
<feature type="transmembrane region" description="Helical" evidence="1">
    <location>
        <begin position="267"/>
        <end position="284"/>
    </location>
</feature>